<dbReference type="AlphaFoldDB" id="A0A9P6T0F2"/>
<feature type="domain" description="FAD-binding" evidence="5">
    <location>
        <begin position="301"/>
        <end position="356"/>
    </location>
</feature>
<evidence type="ECO:0000259" key="5">
    <source>
        <dbReference type="Pfam" id="PF01494"/>
    </source>
</evidence>
<organism evidence="6 7">
    <name type="scientific">Entomortierella chlamydospora</name>
    <dbReference type="NCBI Taxonomy" id="101097"/>
    <lineage>
        <taxon>Eukaryota</taxon>
        <taxon>Fungi</taxon>
        <taxon>Fungi incertae sedis</taxon>
        <taxon>Mucoromycota</taxon>
        <taxon>Mortierellomycotina</taxon>
        <taxon>Mortierellomycetes</taxon>
        <taxon>Mortierellales</taxon>
        <taxon>Mortierellaceae</taxon>
        <taxon>Entomortierella</taxon>
    </lineage>
</organism>
<evidence type="ECO:0000256" key="4">
    <source>
        <dbReference type="ARBA" id="ARBA00023002"/>
    </source>
</evidence>
<dbReference type="SUPFAM" id="SSF51905">
    <property type="entry name" value="FAD/NAD(P)-binding domain"/>
    <property type="match status" value="1"/>
</dbReference>
<dbReference type="Gene3D" id="3.50.50.60">
    <property type="entry name" value="FAD/NAD(P)-binding domain"/>
    <property type="match status" value="1"/>
</dbReference>
<evidence type="ECO:0000256" key="1">
    <source>
        <dbReference type="ARBA" id="ARBA00007992"/>
    </source>
</evidence>
<dbReference type="InterPro" id="IPR036188">
    <property type="entry name" value="FAD/NAD-bd_sf"/>
</dbReference>
<reference evidence="6" key="1">
    <citation type="journal article" date="2020" name="Fungal Divers.">
        <title>Resolving the Mortierellaceae phylogeny through synthesis of multi-gene phylogenetics and phylogenomics.</title>
        <authorList>
            <person name="Vandepol N."/>
            <person name="Liber J."/>
            <person name="Desiro A."/>
            <person name="Na H."/>
            <person name="Kennedy M."/>
            <person name="Barry K."/>
            <person name="Grigoriev I.V."/>
            <person name="Miller A.N."/>
            <person name="O'Donnell K."/>
            <person name="Stajich J.E."/>
            <person name="Bonito G."/>
        </authorList>
    </citation>
    <scope>NUCLEOTIDE SEQUENCE</scope>
    <source>
        <strain evidence="6">NRRL 2769</strain>
    </source>
</reference>
<dbReference type="Proteomes" id="UP000703661">
    <property type="component" value="Unassembled WGS sequence"/>
</dbReference>
<dbReference type="OrthoDB" id="655030at2759"/>
<protein>
    <recommendedName>
        <fullName evidence="5">FAD-binding domain-containing protein</fullName>
    </recommendedName>
</protein>
<keyword evidence="4" id="KW-0560">Oxidoreductase</keyword>
<evidence type="ECO:0000256" key="2">
    <source>
        <dbReference type="ARBA" id="ARBA00022630"/>
    </source>
</evidence>
<gene>
    <name evidence="6" type="ORF">BGZ80_010356</name>
</gene>
<dbReference type="EMBL" id="JAAAID010000710">
    <property type="protein sequence ID" value="KAG0014602.1"/>
    <property type="molecule type" value="Genomic_DNA"/>
</dbReference>
<keyword evidence="3" id="KW-0274">FAD</keyword>
<dbReference type="Pfam" id="PF01494">
    <property type="entry name" value="FAD_binding_3"/>
    <property type="match status" value="2"/>
</dbReference>
<dbReference type="GO" id="GO:0004497">
    <property type="term" value="F:monooxygenase activity"/>
    <property type="evidence" value="ECO:0007669"/>
    <property type="project" value="InterPro"/>
</dbReference>
<comment type="caution">
    <text evidence="6">The sequence shown here is derived from an EMBL/GenBank/DDBJ whole genome shotgun (WGS) entry which is preliminary data.</text>
</comment>
<dbReference type="PANTHER" id="PTHR47356">
    <property type="entry name" value="FAD-DEPENDENT MONOOXYGENASE ASQG-RELATED"/>
    <property type="match status" value="1"/>
</dbReference>
<evidence type="ECO:0000256" key="3">
    <source>
        <dbReference type="ARBA" id="ARBA00022827"/>
    </source>
</evidence>
<dbReference type="PANTHER" id="PTHR47356:SF2">
    <property type="entry name" value="FAD-BINDING DOMAIN-CONTAINING PROTEIN-RELATED"/>
    <property type="match status" value="1"/>
</dbReference>
<accession>A0A9P6T0F2</accession>
<dbReference type="InterPro" id="IPR002938">
    <property type="entry name" value="FAD-bd"/>
</dbReference>
<dbReference type="PRINTS" id="PR00420">
    <property type="entry name" value="RNGMNOXGNASE"/>
</dbReference>
<sequence length="469" mass="51050">MDPLNTAVSQDNKPKVLIIGAGIGGLMLGGLLEKANVPYVIYEKATEVKLIGSAVYFNSALAPIFRQIGIFDKLFSLGKPCNSIDTFEMDRQPSFSIDMGVSDEMGGAKGFVVSRAVLYDVLLEQVPAEKVIRGKKVLSTSQDENGVSIKCSDGTTAEGDILVGADGAYSAVRQTMYEKLKAEGKLSASDNVPLPYSCVCLVAQTDPMDPAALPELNSENCHFSTIHAKGRPYGWSTFTCANNVVCWGVTLQLDAESSKLNDTFKSSDWGPEGAQEMCNDVRDFPIVGGDGTLTLGDMIDNTPMDRISKVALEEKVFNKWYHGRTVLMGDACHKVHPASGRGAQLAIHDAITLANWISVLPASPSTAEAEKIFKEFKIERYPDARDTHDQGHMLSKILEKGFKGDTMRFLAKHMPAWLNRLVLVKISAMRPQVSFLPPVADNGTVKKAYQRSLEMTLPVHNARNPVAST</sequence>
<dbReference type="GO" id="GO:0071949">
    <property type="term" value="F:FAD binding"/>
    <property type="evidence" value="ECO:0007669"/>
    <property type="project" value="InterPro"/>
</dbReference>
<proteinExistence type="inferred from homology"/>
<comment type="similarity">
    <text evidence="1">Belongs to the paxM FAD-dependent monooxygenase family.</text>
</comment>
<dbReference type="InterPro" id="IPR050562">
    <property type="entry name" value="FAD_mOase_fung"/>
</dbReference>
<name>A0A9P6T0F2_9FUNG</name>
<keyword evidence="2" id="KW-0285">Flavoprotein</keyword>
<evidence type="ECO:0000313" key="7">
    <source>
        <dbReference type="Proteomes" id="UP000703661"/>
    </source>
</evidence>
<keyword evidence="7" id="KW-1185">Reference proteome</keyword>
<feature type="domain" description="FAD-binding" evidence="5">
    <location>
        <begin position="15"/>
        <end position="189"/>
    </location>
</feature>
<evidence type="ECO:0000313" key="6">
    <source>
        <dbReference type="EMBL" id="KAG0014602.1"/>
    </source>
</evidence>